<name>A0A6A3NUZ2_9STRA</name>
<dbReference type="Proteomes" id="UP000429607">
    <property type="component" value="Unassembled WGS sequence"/>
</dbReference>
<proteinExistence type="predicted"/>
<dbReference type="SUPFAM" id="SSF53098">
    <property type="entry name" value="Ribonuclease H-like"/>
    <property type="match status" value="1"/>
</dbReference>
<comment type="caution">
    <text evidence="2">The sequence shown here is derived from an EMBL/GenBank/DDBJ whole genome shotgun (WGS) entry which is preliminary data.</text>
</comment>
<protein>
    <recommendedName>
        <fullName evidence="7">HAT C-terminal dimerisation domain-containing protein</fullName>
    </recommendedName>
</protein>
<gene>
    <name evidence="2" type="ORF">PR001_g4549</name>
    <name evidence="1" type="ORF">PR002_g4868</name>
    <name evidence="3" type="ORF">PR003_g4722</name>
</gene>
<dbReference type="PANTHER" id="PTHR40866:SF1">
    <property type="entry name" value="BED-TYPE DOMAIN-CONTAINING PROTEIN"/>
    <property type="match status" value="1"/>
</dbReference>
<dbReference type="AlphaFoldDB" id="A0A6A3NUZ2"/>
<dbReference type="EMBL" id="QXFT01000182">
    <property type="protein sequence ID" value="KAE9351768.1"/>
    <property type="molecule type" value="Genomic_DNA"/>
</dbReference>
<dbReference type="EMBL" id="QXFU01000197">
    <property type="protein sequence ID" value="KAE9040639.1"/>
    <property type="molecule type" value="Genomic_DNA"/>
</dbReference>
<dbReference type="Proteomes" id="UP000434957">
    <property type="component" value="Unassembled WGS sequence"/>
</dbReference>
<evidence type="ECO:0000313" key="2">
    <source>
        <dbReference type="EMBL" id="KAE9046497.1"/>
    </source>
</evidence>
<evidence type="ECO:0000313" key="6">
    <source>
        <dbReference type="Proteomes" id="UP000435112"/>
    </source>
</evidence>
<keyword evidence="5" id="KW-1185">Reference proteome</keyword>
<accession>A0A6A3NUZ2</accession>
<evidence type="ECO:0000313" key="3">
    <source>
        <dbReference type="EMBL" id="KAE9351768.1"/>
    </source>
</evidence>
<organism evidence="2 4">
    <name type="scientific">Phytophthora rubi</name>
    <dbReference type="NCBI Taxonomy" id="129364"/>
    <lineage>
        <taxon>Eukaryota</taxon>
        <taxon>Sar</taxon>
        <taxon>Stramenopiles</taxon>
        <taxon>Oomycota</taxon>
        <taxon>Peronosporomycetes</taxon>
        <taxon>Peronosporales</taxon>
        <taxon>Peronosporaceae</taxon>
        <taxon>Phytophthora</taxon>
    </lineage>
</organism>
<sequence>MADVRVLFDQMADDYPDMASHLRPSAKIVHSPVFEAALVKIENKAKLTAAEARSVQRFVVDPPASSGKRKEMSSSDYANEILRGGKKARASGAASATYNDLAKVVPPTSNTVEQLFSQCKFILTPQRSCMLPANFEMLAFLRVNGDLWNATSLLTTE</sequence>
<dbReference type="Proteomes" id="UP000435112">
    <property type="component" value="Unassembled WGS sequence"/>
</dbReference>
<reference evidence="4 6" key="1">
    <citation type="submission" date="2018-09" db="EMBL/GenBank/DDBJ databases">
        <title>Genomic investigation of the strawberry pathogen Phytophthora fragariae indicates pathogenicity is determined by transcriptional variation in three key races.</title>
        <authorList>
            <person name="Adams T.M."/>
            <person name="Armitage A.D."/>
            <person name="Sobczyk M.K."/>
            <person name="Bates H.J."/>
            <person name="Dunwell J.M."/>
            <person name="Nellist C.F."/>
            <person name="Harrison R.J."/>
        </authorList>
    </citation>
    <scope>NUCLEOTIDE SEQUENCE [LARGE SCALE GENOMIC DNA]</scope>
    <source>
        <strain evidence="2 4">SCRP249</strain>
        <strain evidence="1 6">SCRP324</strain>
        <strain evidence="3 5">SCRP333</strain>
    </source>
</reference>
<dbReference type="PANTHER" id="PTHR40866">
    <property type="entry name" value="BED-TYPE DOMAIN-CONTAINING PROTEIN"/>
    <property type="match status" value="1"/>
</dbReference>
<evidence type="ECO:0000313" key="5">
    <source>
        <dbReference type="Proteomes" id="UP000434957"/>
    </source>
</evidence>
<evidence type="ECO:0000313" key="1">
    <source>
        <dbReference type="EMBL" id="KAE9040639.1"/>
    </source>
</evidence>
<dbReference type="EMBL" id="QXFV01000187">
    <property type="protein sequence ID" value="KAE9046497.1"/>
    <property type="molecule type" value="Genomic_DNA"/>
</dbReference>
<dbReference type="OrthoDB" id="105229at2759"/>
<evidence type="ECO:0008006" key="7">
    <source>
        <dbReference type="Google" id="ProtNLM"/>
    </source>
</evidence>
<evidence type="ECO:0000313" key="4">
    <source>
        <dbReference type="Proteomes" id="UP000429607"/>
    </source>
</evidence>
<dbReference type="InterPro" id="IPR012337">
    <property type="entry name" value="RNaseH-like_sf"/>
</dbReference>